<protein>
    <submittedName>
        <fullName evidence="1">Type I-F CRISPR-associated endoribonuclease Cas6/Csy4</fullName>
    </submittedName>
</protein>
<comment type="caution">
    <text evidence="1">The sequence shown here is derived from an EMBL/GenBank/DDBJ whole genome shotgun (WGS) entry which is preliminary data.</text>
</comment>
<accession>A0A2T3J4T2</accession>
<dbReference type="Pfam" id="PF09618">
    <property type="entry name" value="Cas_Csy4"/>
    <property type="match status" value="1"/>
</dbReference>
<dbReference type="GO" id="GO:0004519">
    <property type="term" value="F:endonuclease activity"/>
    <property type="evidence" value="ECO:0007669"/>
    <property type="project" value="InterPro"/>
</dbReference>
<dbReference type="OrthoDB" id="259831at2"/>
<proteinExistence type="predicted"/>
<dbReference type="InterPro" id="IPR042564">
    <property type="entry name" value="CRISPR-Cas6/Csy4_sf"/>
</dbReference>
<gene>
    <name evidence="1" type="primary">cas6f</name>
    <name evidence="1" type="ORF">C9I99_04630</name>
</gene>
<name>A0A2T3J4T2_9GAMM</name>
<dbReference type="GO" id="GO:0043571">
    <property type="term" value="P:maintenance of CRISPR repeat elements"/>
    <property type="evidence" value="ECO:0007669"/>
    <property type="project" value="InterPro"/>
</dbReference>
<organism evidence="1 2">
    <name type="scientific">Photobacterium lutimaris</name>
    <dbReference type="NCBI Taxonomy" id="388278"/>
    <lineage>
        <taxon>Bacteria</taxon>
        <taxon>Pseudomonadati</taxon>
        <taxon>Pseudomonadota</taxon>
        <taxon>Gammaproteobacteria</taxon>
        <taxon>Vibrionales</taxon>
        <taxon>Vibrionaceae</taxon>
        <taxon>Photobacterium</taxon>
    </lineage>
</organism>
<keyword evidence="2" id="KW-1185">Reference proteome</keyword>
<dbReference type="CDD" id="cd09739">
    <property type="entry name" value="Cas6_I-F"/>
    <property type="match status" value="1"/>
</dbReference>
<dbReference type="RefSeq" id="WP_107347643.1">
    <property type="nucleotide sequence ID" value="NZ_PYMH01000001.1"/>
</dbReference>
<dbReference type="EMBL" id="PYMH01000001">
    <property type="protein sequence ID" value="PSU36289.1"/>
    <property type="molecule type" value="Genomic_DNA"/>
</dbReference>
<dbReference type="NCBIfam" id="TIGR02563">
    <property type="entry name" value="cas_Csy4"/>
    <property type="match status" value="1"/>
</dbReference>
<sequence length="184" mass="21055">MNYYLDIQLQPDLEISAPALMNNLFAIFHRSTAQALPGKIAVSFPRYHRSLGDLLRLHGTDVNLNQLMALPWLKGLRDYIKVSAVQKVPADIKGYRSIYRVQKKSVNNRRKRSITKGWLTEEEALHCIPDEGQQELKLPFLQFKSLSSRQNMRVYVALGELLSEPKTGPINSYGLSRVTTVPWF</sequence>
<dbReference type="InterPro" id="IPR013396">
    <property type="entry name" value="CRISPR-assoc_prot_Csy4"/>
</dbReference>
<reference evidence="1 2" key="1">
    <citation type="submission" date="2018-03" db="EMBL/GenBank/DDBJ databases">
        <title>Whole genome sequencing of Histamine producing bacteria.</title>
        <authorList>
            <person name="Butler K."/>
        </authorList>
    </citation>
    <scope>NUCLEOTIDE SEQUENCE [LARGE SCALE GENOMIC DNA]</scope>
    <source>
        <strain evidence="1 2">JCM 13586</strain>
    </source>
</reference>
<dbReference type="Proteomes" id="UP000241222">
    <property type="component" value="Unassembled WGS sequence"/>
</dbReference>
<evidence type="ECO:0000313" key="1">
    <source>
        <dbReference type="EMBL" id="PSU36289.1"/>
    </source>
</evidence>
<evidence type="ECO:0000313" key="2">
    <source>
        <dbReference type="Proteomes" id="UP000241222"/>
    </source>
</evidence>
<dbReference type="AlphaFoldDB" id="A0A2T3J4T2"/>
<dbReference type="Gene3D" id="3.30.70.2540">
    <property type="entry name" value="CRISPR-associated endoribonuclease Cas6/Csy4"/>
    <property type="match status" value="1"/>
</dbReference>